<dbReference type="RefSeq" id="WP_081391029.1">
    <property type="nucleotide sequence ID" value="NZ_CP113787.1"/>
</dbReference>
<organism evidence="4 5">
    <name type="scientific">Actinomyces naeslundii</name>
    <dbReference type="NCBI Taxonomy" id="1655"/>
    <lineage>
        <taxon>Bacteria</taxon>
        <taxon>Bacillati</taxon>
        <taxon>Actinomycetota</taxon>
        <taxon>Actinomycetes</taxon>
        <taxon>Actinomycetales</taxon>
        <taxon>Actinomycetaceae</taxon>
        <taxon>Actinomyces</taxon>
    </lineage>
</organism>
<gene>
    <name evidence="4" type="ORF">OFA60_11980</name>
</gene>
<sequence length="335" mass="35645">MPDTIDATTPPTMLAARLSEPGSISNLHVVELPVPAPPEGWVRLKVMAFGLNRSEYHSVHGMAEGMTFPRILGIEASGVIDLDPEGILAPGTQAVTMMGGMGRVFDGGYAQYVIVPRTQIITFRSSLPWEVIGSVPETLQTAYGSLTTGLDLQPGQSLLVRGGTSALGLATAALAADMGCRVYATSRREAGLELLRSRGAIPLLDDGKVAPRLREAEPSGVHAVLELVGVPTLRDSLAATAVHGTVCFSGMLSDSWTIPDFYPMDWIPNGVRLTTYSGQAQDLPAEVLQRSLDRIESGDLDLLPVHSYSLADIAQAHEDMASGRHVGKLVGLPWD</sequence>
<dbReference type="PANTHER" id="PTHR48106:SF18">
    <property type="entry name" value="QUINONE OXIDOREDUCTASE PIG3"/>
    <property type="match status" value="1"/>
</dbReference>
<dbReference type="Pfam" id="PF13602">
    <property type="entry name" value="ADH_zinc_N_2"/>
    <property type="match status" value="1"/>
</dbReference>
<feature type="domain" description="Enoyl reductase (ER)" evidence="3">
    <location>
        <begin position="22"/>
        <end position="331"/>
    </location>
</feature>
<name>A0AA47FHK8_ACTNA</name>
<keyword evidence="2" id="KW-0560">Oxidoreductase</keyword>
<dbReference type="SUPFAM" id="SSF50129">
    <property type="entry name" value="GroES-like"/>
    <property type="match status" value="1"/>
</dbReference>
<dbReference type="PANTHER" id="PTHR48106">
    <property type="entry name" value="QUINONE OXIDOREDUCTASE PIG3-RELATED"/>
    <property type="match status" value="1"/>
</dbReference>
<keyword evidence="1" id="KW-0521">NADP</keyword>
<dbReference type="EMBL" id="CP113787">
    <property type="protein sequence ID" value="WAL42734.1"/>
    <property type="molecule type" value="Genomic_DNA"/>
</dbReference>
<dbReference type="InterPro" id="IPR013154">
    <property type="entry name" value="ADH-like_N"/>
</dbReference>
<dbReference type="Proteomes" id="UP001163127">
    <property type="component" value="Chromosome"/>
</dbReference>
<dbReference type="InterPro" id="IPR020843">
    <property type="entry name" value="ER"/>
</dbReference>
<accession>A0AA47FHK8</accession>
<evidence type="ECO:0000313" key="5">
    <source>
        <dbReference type="Proteomes" id="UP001163127"/>
    </source>
</evidence>
<dbReference type="Pfam" id="PF08240">
    <property type="entry name" value="ADH_N"/>
    <property type="match status" value="1"/>
</dbReference>
<protein>
    <submittedName>
        <fullName evidence="4">Zinc-binding dehydrogenase</fullName>
    </submittedName>
</protein>
<dbReference type="Gene3D" id="3.90.180.10">
    <property type="entry name" value="Medium-chain alcohol dehydrogenases, catalytic domain"/>
    <property type="match status" value="1"/>
</dbReference>
<dbReference type="AlphaFoldDB" id="A0AA47FHK8"/>
<proteinExistence type="predicted"/>
<reference evidence="4" key="1">
    <citation type="submission" date="2022-11" db="EMBL/GenBank/DDBJ databases">
        <title>Dental biofilm bacteria. Genome sequencing and assembly.</title>
        <authorList>
            <person name="Robertsson C."/>
        </authorList>
    </citation>
    <scope>NUCLEOTIDE SEQUENCE</scope>
    <source>
        <strain evidence="4">CW</strain>
    </source>
</reference>
<dbReference type="InterPro" id="IPR011032">
    <property type="entry name" value="GroES-like_sf"/>
</dbReference>
<evidence type="ECO:0000313" key="4">
    <source>
        <dbReference type="EMBL" id="WAL42734.1"/>
    </source>
</evidence>
<evidence type="ECO:0000256" key="2">
    <source>
        <dbReference type="ARBA" id="ARBA00023002"/>
    </source>
</evidence>
<evidence type="ECO:0000259" key="3">
    <source>
        <dbReference type="SMART" id="SM00829"/>
    </source>
</evidence>
<dbReference type="GO" id="GO:0016651">
    <property type="term" value="F:oxidoreductase activity, acting on NAD(P)H"/>
    <property type="evidence" value="ECO:0007669"/>
    <property type="project" value="TreeGrafter"/>
</dbReference>
<dbReference type="InterPro" id="IPR036291">
    <property type="entry name" value="NAD(P)-bd_dom_sf"/>
</dbReference>
<evidence type="ECO:0000256" key="1">
    <source>
        <dbReference type="ARBA" id="ARBA00022857"/>
    </source>
</evidence>
<dbReference type="SMART" id="SM00829">
    <property type="entry name" value="PKS_ER"/>
    <property type="match status" value="1"/>
</dbReference>
<dbReference type="SUPFAM" id="SSF51735">
    <property type="entry name" value="NAD(P)-binding Rossmann-fold domains"/>
    <property type="match status" value="1"/>
</dbReference>
<dbReference type="GO" id="GO:0070402">
    <property type="term" value="F:NADPH binding"/>
    <property type="evidence" value="ECO:0007669"/>
    <property type="project" value="TreeGrafter"/>
</dbReference>